<keyword evidence="4" id="KW-1185">Reference proteome</keyword>
<accession>A0AAD5BGM4</accession>
<evidence type="ECO:0000256" key="2">
    <source>
        <dbReference type="SAM" id="Phobius"/>
    </source>
</evidence>
<dbReference type="RefSeq" id="XP_051609756.1">
    <property type="nucleotide sequence ID" value="XM_051750934.1"/>
</dbReference>
<evidence type="ECO:0000313" key="4">
    <source>
        <dbReference type="Proteomes" id="UP001204833"/>
    </source>
</evidence>
<evidence type="ECO:0000313" key="3">
    <source>
        <dbReference type="EMBL" id="KAI5961463.1"/>
    </source>
</evidence>
<feature type="non-terminal residue" evidence="3">
    <location>
        <position position="150"/>
    </location>
</feature>
<sequence length="150" mass="16988">MEIPSNITSSTVDPVSILHKVENLSQGRRQAIIFGIVGVVAFTSYGAVNLHWSRRSRRIQRDLELQEYNDYRKLCHNAELQVIGAKREILTRELSRLPGPVRVHETAGALANIGEMLEMVSTNMTYIKRPSQQQNGNSFEPTLPFESRNP</sequence>
<feature type="transmembrane region" description="Helical" evidence="2">
    <location>
        <begin position="31"/>
        <end position="52"/>
    </location>
</feature>
<dbReference type="EMBL" id="JAIHNG010000076">
    <property type="protein sequence ID" value="KAI5961463.1"/>
    <property type="molecule type" value="Genomic_DNA"/>
</dbReference>
<reference evidence="3 4" key="1">
    <citation type="journal article" date="2022" name="DNA Res.">
        <title>Genome analysis of five recently described species of the CUG-Ser clade uncovers Candida theae as a new hybrid lineage with pathogenic potential in the Candida parapsilosis species complex.</title>
        <authorList>
            <person name="Mixao V."/>
            <person name="Del Olmo V."/>
            <person name="Hegedusova E."/>
            <person name="Saus E."/>
            <person name="Pryszcz L."/>
            <person name="Cillingova A."/>
            <person name="Nosek J."/>
            <person name="Gabaldon T."/>
        </authorList>
    </citation>
    <scope>NUCLEOTIDE SEQUENCE [LARGE SCALE GENOMIC DNA]</scope>
    <source>
        <strain evidence="3 4">CBS 12239</strain>
    </source>
</reference>
<feature type="region of interest" description="Disordered" evidence="1">
    <location>
        <begin position="128"/>
        <end position="150"/>
    </location>
</feature>
<dbReference type="GeneID" id="76149759"/>
<organism evidence="3 4">
    <name type="scientific">Candida theae</name>
    <dbReference type="NCBI Taxonomy" id="1198502"/>
    <lineage>
        <taxon>Eukaryota</taxon>
        <taxon>Fungi</taxon>
        <taxon>Dikarya</taxon>
        <taxon>Ascomycota</taxon>
        <taxon>Saccharomycotina</taxon>
        <taxon>Pichiomycetes</taxon>
        <taxon>Debaryomycetaceae</taxon>
        <taxon>Candida/Lodderomyces clade</taxon>
        <taxon>Candida</taxon>
    </lineage>
</organism>
<comment type="caution">
    <text evidence="3">The sequence shown here is derived from an EMBL/GenBank/DDBJ whole genome shotgun (WGS) entry which is preliminary data.</text>
</comment>
<name>A0AAD5BGM4_9ASCO</name>
<dbReference type="AlphaFoldDB" id="A0AAD5BGM4"/>
<protein>
    <submittedName>
        <fullName evidence="3">Uncharacterized protein</fullName>
    </submittedName>
</protein>
<keyword evidence="2" id="KW-0472">Membrane</keyword>
<gene>
    <name evidence="3" type="ORF">KGF57_001700</name>
</gene>
<feature type="compositionally biased region" description="Polar residues" evidence="1">
    <location>
        <begin position="128"/>
        <end position="140"/>
    </location>
</feature>
<keyword evidence="2" id="KW-0812">Transmembrane</keyword>
<evidence type="ECO:0000256" key="1">
    <source>
        <dbReference type="SAM" id="MobiDB-lite"/>
    </source>
</evidence>
<proteinExistence type="predicted"/>
<keyword evidence="2" id="KW-1133">Transmembrane helix</keyword>
<dbReference type="Proteomes" id="UP001204833">
    <property type="component" value="Unassembled WGS sequence"/>
</dbReference>